<feature type="transmembrane region" description="Helical" evidence="4">
    <location>
        <begin position="147"/>
        <end position="165"/>
    </location>
</feature>
<dbReference type="PROSITE" id="PS01124">
    <property type="entry name" value="HTH_ARAC_FAMILY_2"/>
    <property type="match status" value="1"/>
</dbReference>
<dbReference type="RefSeq" id="WP_066401307.1">
    <property type="nucleotide sequence ID" value="NZ_CP011390.1"/>
</dbReference>
<keyword evidence="4" id="KW-0812">Transmembrane</keyword>
<reference evidence="7" key="1">
    <citation type="submission" date="2015-01" db="EMBL/GenBank/DDBJ databases">
        <title>Flavisolibacter sp./LCS9/ whole genome sequencing.</title>
        <authorList>
            <person name="Kim M.K."/>
            <person name="Srinivasan S."/>
            <person name="Lee J.-J."/>
        </authorList>
    </citation>
    <scope>NUCLEOTIDE SEQUENCE [LARGE SCALE GENOMIC DNA]</scope>
    <source>
        <strain evidence="7">LCS9</strain>
    </source>
</reference>
<keyword evidence="2" id="KW-0238">DNA-binding</keyword>
<protein>
    <recommendedName>
        <fullName evidence="5">HTH araC/xylS-type domain-containing protein</fullName>
    </recommendedName>
</protein>
<dbReference type="PANTHER" id="PTHR43280:SF29">
    <property type="entry name" value="ARAC-FAMILY TRANSCRIPTIONAL REGULATOR"/>
    <property type="match status" value="1"/>
</dbReference>
<feature type="transmembrane region" description="Helical" evidence="4">
    <location>
        <begin position="31"/>
        <end position="50"/>
    </location>
</feature>
<evidence type="ECO:0000313" key="6">
    <source>
        <dbReference type="EMBL" id="ANE49234.1"/>
    </source>
</evidence>
<evidence type="ECO:0000256" key="4">
    <source>
        <dbReference type="SAM" id="Phobius"/>
    </source>
</evidence>
<dbReference type="SMART" id="SM00342">
    <property type="entry name" value="HTH_ARAC"/>
    <property type="match status" value="1"/>
</dbReference>
<dbReference type="EMBL" id="CP011390">
    <property type="protein sequence ID" value="ANE49234.1"/>
    <property type="molecule type" value="Genomic_DNA"/>
</dbReference>
<reference evidence="6 7" key="2">
    <citation type="journal article" date="2016" name="Int. J. Syst. Evol. Microbiol.">
        <title>Flavisolibacter tropicus sp. nov., isolated from tropical soil.</title>
        <authorList>
            <person name="Lee J.J."/>
            <person name="Kang M.S."/>
            <person name="Kim G.S."/>
            <person name="Lee C.S."/>
            <person name="Lim S."/>
            <person name="Lee J."/>
            <person name="Roh S.H."/>
            <person name="Kang H."/>
            <person name="Ha J.M."/>
            <person name="Bae S."/>
            <person name="Jung H.Y."/>
            <person name="Kim M.K."/>
        </authorList>
    </citation>
    <scope>NUCLEOTIDE SEQUENCE [LARGE SCALE GENOMIC DNA]</scope>
    <source>
        <strain evidence="6 7">LCS9</strain>
    </source>
</reference>
<feature type="transmembrane region" description="Helical" evidence="4">
    <location>
        <begin position="185"/>
        <end position="206"/>
    </location>
</feature>
<keyword evidence="4" id="KW-0472">Membrane</keyword>
<feature type="transmembrane region" description="Helical" evidence="4">
    <location>
        <begin position="6"/>
        <end position="24"/>
    </location>
</feature>
<feature type="domain" description="HTH araC/xylS-type" evidence="5">
    <location>
        <begin position="269"/>
        <end position="372"/>
    </location>
</feature>
<dbReference type="KEGG" id="fla:SY85_00660"/>
<dbReference type="Proteomes" id="UP000077177">
    <property type="component" value="Chromosome"/>
</dbReference>
<keyword evidence="3" id="KW-0804">Transcription</keyword>
<gene>
    <name evidence="6" type="ORF">SY85_00660</name>
</gene>
<dbReference type="Pfam" id="PF12833">
    <property type="entry name" value="HTH_18"/>
    <property type="match status" value="1"/>
</dbReference>
<evidence type="ECO:0000259" key="5">
    <source>
        <dbReference type="PROSITE" id="PS01124"/>
    </source>
</evidence>
<feature type="transmembrane region" description="Helical" evidence="4">
    <location>
        <begin position="56"/>
        <end position="82"/>
    </location>
</feature>
<keyword evidence="4" id="KW-1133">Transmembrane helix</keyword>
<feature type="transmembrane region" description="Helical" evidence="4">
    <location>
        <begin position="94"/>
        <end position="112"/>
    </location>
</feature>
<evidence type="ECO:0000256" key="1">
    <source>
        <dbReference type="ARBA" id="ARBA00023015"/>
    </source>
</evidence>
<dbReference type="GO" id="GO:0043565">
    <property type="term" value="F:sequence-specific DNA binding"/>
    <property type="evidence" value="ECO:0007669"/>
    <property type="project" value="InterPro"/>
</dbReference>
<evidence type="ECO:0000256" key="3">
    <source>
        <dbReference type="ARBA" id="ARBA00023163"/>
    </source>
</evidence>
<accession>A0A172TQS4</accession>
<dbReference type="AlphaFoldDB" id="A0A172TQS4"/>
<feature type="transmembrane region" description="Helical" evidence="4">
    <location>
        <begin position="212"/>
        <end position="234"/>
    </location>
</feature>
<proteinExistence type="predicted"/>
<evidence type="ECO:0000313" key="7">
    <source>
        <dbReference type="Proteomes" id="UP000077177"/>
    </source>
</evidence>
<dbReference type="OrthoDB" id="9779074at2"/>
<keyword evidence="1" id="KW-0805">Transcription regulation</keyword>
<dbReference type="InterPro" id="IPR018062">
    <property type="entry name" value="HTH_AraC-typ_CS"/>
</dbReference>
<organism evidence="6 7">
    <name type="scientific">Flavisolibacter tropicus</name>
    <dbReference type="NCBI Taxonomy" id="1492898"/>
    <lineage>
        <taxon>Bacteria</taxon>
        <taxon>Pseudomonadati</taxon>
        <taxon>Bacteroidota</taxon>
        <taxon>Chitinophagia</taxon>
        <taxon>Chitinophagales</taxon>
        <taxon>Chitinophagaceae</taxon>
        <taxon>Flavisolibacter</taxon>
    </lineage>
</organism>
<evidence type="ECO:0000256" key="2">
    <source>
        <dbReference type="ARBA" id="ARBA00023125"/>
    </source>
</evidence>
<dbReference type="Gene3D" id="1.10.10.60">
    <property type="entry name" value="Homeodomain-like"/>
    <property type="match status" value="2"/>
</dbReference>
<dbReference type="PANTHER" id="PTHR43280">
    <property type="entry name" value="ARAC-FAMILY TRANSCRIPTIONAL REGULATOR"/>
    <property type="match status" value="1"/>
</dbReference>
<dbReference type="GO" id="GO:0003700">
    <property type="term" value="F:DNA-binding transcription factor activity"/>
    <property type="evidence" value="ECO:0007669"/>
    <property type="project" value="InterPro"/>
</dbReference>
<dbReference type="PROSITE" id="PS00041">
    <property type="entry name" value="HTH_ARAC_FAMILY_1"/>
    <property type="match status" value="1"/>
</dbReference>
<sequence>MNVLFSFTAFVLGVLLIIIILYNNRQPTAKLLAFFIFTIAYNSLLNFLWASDTIRFVPFLLSTGPLVAYLRAPCLFFYVLFLFNDKQKIQFRDAWQLIPASIYIISYLPLFFSDTSYKLNVIDELYQNNKQMLLYVEGWVSLSRVHIILKSIVTVLYIILLFRLWKKYRPSISDEVSNNNQVLNWIKVIVAIYSINGSLGVLIGIYPSTILIWVAAVWHTLSYCGVICVGLFFLPNILYGTSKASIVDPVVDRLKTATPSEENANLIKNRLTEFLEKKGFLQKQIKLADLANQIGVQPYILSAYINQVYQLRFNDFINFYRIQFVAEGLVKGEWGQLTLEAVGEKAGFTNRTTFLNAFKKYKGTTPTLFLHQHRFIKNQRDHKPDQE</sequence>
<name>A0A172TQS4_9BACT</name>
<dbReference type="InterPro" id="IPR018060">
    <property type="entry name" value="HTH_AraC"/>
</dbReference>
<keyword evidence="7" id="KW-1185">Reference proteome</keyword>